<dbReference type="PROSITE" id="PS00141">
    <property type="entry name" value="ASP_PROTEASE"/>
    <property type="match status" value="1"/>
</dbReference>
<dbReference type="EMBL" id="JARJFB010000159">
    <property type="protein sequence ID" value="MEA0971513.1"/>
    <property type="molecule type" value="Genomic_DNA"/>
</dbReference>
<dbReference type="CDD" id="cd05483">
    <property type="entry name" value="retropepsin_like_bacteria"/>
    <property type="match status" value="1"/>
</dbReference>
<reference evidence="2 3" key="1">
    <citation type="submission" date="2023-03" db="EMBL/GenBank/DDBJ databases">
        <title>Host association and intracellularity evolved multiple times independently in the Rickettsiales.</title>
        <authorList>
            <person name="Castelli M."/>
            <person name="Nardi T."/>
            <person name="Gammuto L."/>
            <person name="Bellinzona G."/>
            <person name="Sabaneyeva E."/>
            <person name="Potekhin A."/>
            <person name="Serra V."/>
            <person name="Petroni G."/>
            <person name="Sassera D."/>
        </authorList>
    </citation>
    <scope>NUCLEOTIDE SEQUENCE [LARGE SCALE GENOMIC DNA]</scope>
    <source>
        <strain evidence="2 3">Sr 2-6</strain>
    </source>
</reference>
<accession>A0ABU5NEF1</accession>
<keyword evidence="1" id="KW-0472">Membrane</keyword>
<keyword evidence="2" id="KW-0645">Protease</keyword>
<dbReference type="InterPro" id="IPR001969">
    <property type="entry name" value="Aspartic_peptidase_AS"/>
</dbReference>
<organism evidence="2 3">
    <name type="scientific">Candidatus Megaera venefica</name>
    <dbReference type="NCBI Taxonomy" id="2055910"/>
    <lineage>
        <taxon>Bacteria</taxon>
        <taxon>Pseudomonadati</taxon>
        <taxon>Pseudomonadota</taxon>
        <taxon>Alphaproteobacteria</taxon>
        <taxon>Rickettsiales</taxon>
        <taxon>Rickettsiaceae</taxon>
        <taxon>Candidatus Megaera</taxon>
    </lineage>
</organism>
<evidence type="ECO:0000313" key="2">
    <source>
        <dbReference type="EMBL" id="MEA0971513.1"/>
    </source>
</evidence>
<dbReference type="GO" id="GO:0006508">
    <property type="term" value="P:proteolysis"/>
    <property type="evidence" value="ECO:0007669"/>
    <property type="project" value="UniProtKB-KW"/>
</dbReference>
<comment type="caution">
    <text evidence="2">The sequence shown here is derived from an EMBL/GenBank/DDBJ whole genome shotgun (WGS) entry which is preliminary data.</text>
</comment>
<gene>
    <name evidence="2" type="ORF">Megvenef_01493</name>
</gene>
<dbReference type="InterPro" id="IPR034122">
    <property type="entry name" value="Retropepsin-like_bacterial"/>
</dbReference>
<dbReference type="SUPFAM" id="SSF50630">
    <property type="entry name" value="Acid proteases"/>
    <property type="match status" value="1"/>
</dbReference>
<keyword evidence="2" id="KW-0378">Hydrolase</keyword>
<keyword evidence="3" id="KW-1185">Reference proteome</keyword>
<dbReference type="GO" id="GO:0008233">
    <property type="term" value="F:peptidase activity"/>
    <property type="evidence" value="ECO:0007669"/>
    <property type="project" value="UniProtKB-KW"/>
</dbReference>
<dbReference type="NCBIfam" id="TIGR02281">
    <property type="entry name" value="clan_AA_DTGA"/>
    <property type="match status" value="1"/>
</dbReference>
<evidence type="ECO:0000313" key="3">
    <source>
        <dbReference type="Proteomes" id="UP001291687"/>
    </source>
</evidence>
<feature type="transmembrane region" description="Helical" evidence="1">
    <location>
        <begin position="13"/>
        <end position="33"/>
    </location>
</feature>
<protein>
    <submittedName>
        <fullName evidence="2">Aspartyl protease domain protein</fullName>
    </submittedName>
</protein>
<proteinExistence type="predicted"/>
<dbReference type="InterPro" id="IPR021109">
    <property type="entry name" value="Peptidase_aspartic_dom_sf"/>
</dbReference>
<dbReference type="InterPro" id="IPR011969">
    <property type="entry name" value="Clan_AA_Asp_peptidase_C"/>
</dbReference>
<keyword evidence="1" id="KW-0812">Transmembrane</keyword>
<keyword evidence="1" id="KW-1133">Transmembrane helix</keyword>
<evidence type="ECO:0000256" key="1">
    <source>
        <dbReference type="SAM" id="Phobius"/>
    </source>
</evidence>
<name>A0ABU5NEF1_9RICK</name>
<dbReference type="Pfam" id="PF13975">
    <property type="entry name" value="gag-asp_proteas"/>
    <property type="match status" value="1"/>
</dbReference>
<dbReference type="Proteomes" id="UP001291687">
    <property type="component" value="Unassembled WGS sequence"/>
</dbReference>
<sequence>MFMYLRRNKGANSFANVILWGVIFAVLIVLYAFRFELGTLKERVLSVLIPSYSWTNEKGQLIIARSNNGHFYLDATTKNNHKITFLVDTGASDIALTQEDAQKLGFNVSKLKYTQKYSTANGVSYAAPVKIDQLTIGNKRTFHNLEAHITSGGLDISLLGMTLIGSFKDFKITRDMLILSY</sequence>
<dbReference type="Gene3D" id="2.40.70.10">
    <property type="entry name" value="Acid Proteases"/>
    <property type="match status" value="1"/>
</dbReference>